<sequence>MAAQGPSLWQINDTAMSDLTEKIFSDHGQTGETGWMEGWPLGNAQPLRHRRSKAQPMPASVRNRLGWPDHDMFRAGCDGGSQTWEG</sequence>
<organism evidence="2 3">
    <name type="scientific">Nocardiopsis akebiae</name>
    <dbReference type="NCBI Taxonomy" id="2831968"/>
    <lineage>
        <taxon>Bacteria</taxon>
        <taxon>Bacillati</taxon>
        <taxon>Actinomycetota</taxon>
        <taxon>Actinomycetes</taxon>
        <taxon>Streptosporangiales</taxon>
        <taxon>Nocardiopsidaceae</taxon>
        <taxon>Nocardiopsis</taxon>
    </lineage>
</organism>
<feature type="region of interest" description="Disordered" evidence="1">
    <location>
        <begin position="26"/>
        <end position="86"/>
    </location>
</feature>
<gene>
    <name evidence="2" type="ORF">KGD83_11875</name>
</gene>
<evidence type="ECO:0000313" key="3">
    <source>
        <dbReference type="Proteomes" id="UP000678016"/>
    </source>
</evidence>
<dbReference type="RefSeq" id="WP_212643814.1">
    <property type="nucleotide sequence ID" value="NZ_CP074132.1"/>
</dbReference>
<dbReference type="Proteomes" id="UP000678016">
    <property type="component" value="Chromosome"/>
</dbReference>
<protein>
    <submittedName>
        <fullName evidence="2">Uncharacterized protein</fullName>
    </submittedName>
</protein>
<dbReference type="EMBL" id="CP074132">
    <property type="protein sequence ID" value="QUX31120.1"/>
    <property type="molecule type" value="Genomic_DNA"/>
</dbReference>
<reference evidence="3" key="1">
    <citation type="submission" date="2021-05" db="EMBL/GenBank/DDBJ databases">
        <title>Direct Submission.</title>
        <authorList>
            <person name="Li K."/>
            <person name="Gao J."/>
        </authorList>
    </citation>
    <scope>NUCLEOTIDE SEQUENCE [LARGE SCALE GENOMIC DNA]</scope>
    <source>
        <strain evidence="3">HDS12</strain>
    </source>
</reference>
<name>A0ABX8CB85_9ACTN</name>
<keyword evidence="3" id="KW-1185">Reference proteome</keyword>
<proteinExistence type="predicted"/>
<evidence type="ECO:0000313" key="2">
    <source>
        <dbReference type="EMBL" id="QUX31120.1"/>
    </source>
</evidence>
<accession>A0ABX8CB85</accession>
<evidence type="ECO:0000256" key="1">
    <source>
        <dbReference type="SAM" id="MobiDB-lite"/>
    </source>
</evidence>